<accession>A0A9Q0GFB5</accession>
<dbReference type="Proteomes" id="UP001141552">
    <property type="component" value="Unassembled WGS sequence"/>
</dbReference>
<evidence type="ECO:0000259" key="2">
    <source>
        <dbReference type="Pfam" id="PF00694"/>
    </source>
</evidence>
<dbReference type="Gene3D" id="3.20.19.10">
    <property type="entry name" value="Aconitase, domain 4"/>
    <property type="match status" value="1"/>
</dbReference>
<keyword evidence="4" id="KW-1185">Reference proteome</keyword>
<reference evidence="3" key="2">
    <citation type="journal article" date="2023" name="Plants (Basel)">
        <title>Annotation of the Turnera subulata (Passifloraceae) Draft Genome Reveals the S-Locus Evolved after the Divergence of Turneroideae from Passifloroideae in a Stepwise Manner.</title>
        <authorList>
            <person name="Henning P.M."/>
            <person name="Roalson E.H."/>
            <person name="Mir W."/>
            <person name="McCubbin A.G."/>
            <person name="Shore J.S."/>
        </authorList>
    </citation>
    <scope>NUCLEOTIDE SEQUENCE</scope>
    <source>
        <strain evidence="3">F60SS</strain>
    </source>
</reference>
<evidence type="ECO:0000313" key="4">
    <source>
        <dbReference type="Proteomes" id="UP001141552"/>
    </source>
</evidence>
<reference evidence="3" key="1">
    <citation type="submission" date="2022-02" db="EMBL/GenBank/DDBJ databases">
        <authorList>
            <person name="Henning P.M."/>
            <person name="McCubbin A.G."/>
            <person name="Shore J.S."/>
        </authorList>
    </citation>
    <scope>NUCLEOTIDE SEQUENCE</scope>
    <source>
        <strain evidence="3">F60SS</strain>
        <tissue evidence="3">Leaves</tissue>
    </source>
</reference>
<name>A0A9Q0GFB5_9ROSI</name>
<dbReference type="SUPFAM" id="SSF52016">
    <property type="entry name" value="LeuD/IlvD-like"/>
    <property type="match status" value="1"/>
</dbReference>
<gene>
    <name evidence="3" type="ORF">Tsubulata_017280</name>
</gene>
<dbReference type="GO" id="GO:0016836">
    <property type="term" value="F:hydro-lyase activity"/>
    <property type="evidence" value="ECO:0007669"/>
    <property type="project" value="UniProtKB-ARBA"/>
</dbReference>
<dbReference type="AlphaFoldDB" id="A0A9Q0GFB5"/>
<comment type="caution">
    <text evidence="3">The sequence shown here is derived from an EMBL/GenBank/DDBJ whole genome shotgun (WGS) entry which is preliminary data.</text>
</comment>
<dbReference type="OrthoDB" id="10262323at2759"/>
<evidence type="ECO:0000313" key="3">
    <source>
        <dbReference type="EMBL" id="KAJ4848832.1"/>
    </source>
</evidence>
<feature type="compositionally biased region" description="Basic and acidic residues" evidence="1">
    <location>
        <begin position="48"/>
        <end position="64"/>
    </location>
</feature>
<organism evidence="3 4">
    <name type="scientific">Turnera subulata</name>
    <dbReference type="NCBI Taxonomy" id="218843"/>
    <lineage>
        <taxon>Eukaryota</taxon>
        <taxon>Viridiplantae</taxon>
        <taxon>Streptophyta</taxon>
        <taxon>Embryophyta</taxon>
        <taxon>Tracheophyta</taxon>
        <taxon>Spermatophyta</taxon>
        <taxon>Magnoliopsida</taxon>
        <taxon>eudicotyledons</taxon>
        <taxon>Gunneridae</taxon>
        <taxon>Pentapetalae</taxon>
        <taxon>rosids</taxon>
        <taxon>fabids</taxon>
        <taxon>Malpighiales</taxon>
        <taxon>Passifloraceae</taxon>
        <taxon>Turnera</taxon>
    </lineage>
</organism>
<proteinExistence type="predicted"/>
<dbReference type="InterPro" id="IPR000573">
    <property type="entry name" value="AconitaseA/IPMdHydase_ssu_swvl"/>
</dbReference>
<feature type="region of interest" description="Disordered" evidence="1">
    <location>
        <begin position="48"/>
        <end position="82"/>
    </location>
</feature>
<protein>
    <recommendedName>
        <fullName evidence="2">Aconitase A/isopropylmalate dehydratase small subunit swivel domain-containing protein</fullName>
    </recommendedName>
</protein>
<feature type="domain" description="Aconitase A/isopropylmalate dehydratase small subunit swivel" evidence="2">
    <location>
        <begin position="13"/>
        <end position="33"/>
    </location>
</feature>
<dbReference type="EMBL" id="JAKUCV010000791">
    <property type="protein sequence ID" value="KAJ4848832.1"/>
    <property type="molecule type" value="Genomic_DNA"/>
</dbReference>
<dbReference type="GO" id="GO:0043436">
    <property type="term" value="P:oxoacid metabolic process"/>
    <property type="evidence" value="ECO:0007669"/>
    <property type="project" value="UniProtKB-ARBA"/>
</dbReference>
<dbReference type="Pfam" id="PF00694">
    <property type="entry name" value="Aconitase_C"/>
    <property type="match status" value="1"/>
</dbReference>
<sequence length="82" mass="8664">MGFVEPGQTKFSIIIAGDNLGCGSSREHAPPGTTSAVAGVATAPLLRLEGEPWSRRRSKPEPMRNSDMMAGTGRRPDPEPSS</sequence>
<evidence type="ECO:0000256" key="1">
    <source>
        <dbReference type="SAM" id="MobiDB-lite"/>
    </source>
</evidence>
<dbReference type="InterPro" id="IPR015928">
    <property type="entry name" value="Aconitase/3IPM_dehydase_swvl"/>
</dbReference>